<evidence type="ECO:0000256" key="2">
    <source>
        <dbReference type="ARBA" id="ARBA00022475"/>
    </source>
</evidence>
<comment type="activity regulation">
    <text evidence="10">Na(+) is not transported, but it plays an essential structural role and its presence is essential for fluoride channel function.</text>
</comment>
<dbReference type="HAMAP" id="MF_00454">
    <property type="entry name" value="FluC"/>
    <property type="match status" value="1"/>
</dbReference>
<keyword evidence="2 10" id="KW-1003">Cell membrane</keyword>
<evidence type="ECO:0000256" key="6">
    <source>
        <dbReference type="ARBA" id="ARBA00023303"/>
    </source>
</evidence>
<dbReference type="GO" id="GO:0140114">
    <property type="term" value="P:cellular detoxification of fluoride"/>
    <property type="evidence" value="ECO:0007669"/>
    <property type="project" value="UniProtKB-UniRule"/>
</dbReference>
<evidence type="ECO:0000256" key="3">
    <source>
        <dbReference type="ARBA" id="ARBA00022692"/>
    </source>
</evidence>
<keyword evidence="5 10" id="KW-0472">Membrane</keyword>
<feature type="binding site" evidence="10">
    <location>
        <position position="72"/>
    </location>
    <ligand>
        <name>Na(+)</name>
        <dbReference type="ChEBI" id="CHEBI:29101"/>
        <note>structural</note>
    </ligand>
</feature>
<dbReference type="EMBL" id="WLYK01000005">
    <property type="protein sequence ID" value="MTD14839.1"/>
    <property type="molecule type" value="Genomic_DNA"/>
</dbReference>
<keyword evidence="10" id="KW-0915">Sodium</keyword>
<dbReference type="RefSeq" id="WP_322097912.1">
    <property type="nucleotide sequence ID" value="NZ_WLYK01000005.1"/>
</dbReference>
<dbReference type="PANTHER" id="PTHR28259:SF1">
    <property type="entry name" value="FLUORIDE EXPORT PROTEIN 1-RELATED"/>
    <property type="match status" value="1"/>
</dbReference>
<evidence type="ECO:0000313" key="11">
    <source>
        <dbReference type="EMBL" id="MTD14839.1"/>
    </source>
</evidence>
<dbReference type="Proteomes" id="UP000460221">
    <property type="component" value="Unassembled WGS sequence"/>
</dbReference>
<sequence length="116" mass="11832">MNVLLVVAGAAIGAPLRYLLDRVVQTVTGSGFPLGTMAVNTLGCLVLGLVAGAALPSWAVLLLATGFCGALTTYSTFSFETVRLAERGPRWSAVLNVVGTLVLGSAAVWLGLLITG</sequence>
<keyword evidence="4 10" id="KW-1133">Transmembrane helix</keyword>
<evidence type="ECO:0000256" key="5">
    <source>
        <dbReference type="ARBA" id="ARBA00023136"/>
    </source>
</evidence>
<feature type="transmembrane region" description="Helical" evidence="10">
    <location>
        <begin position="37"/>
        <end position="55"/>
    </location>
</feature>
<dbReference type="GO" id="GO:0062054">
    <property type="term" value="F:fluoride channel activity"/>
    <property type="evidence" value="ECO:0007669"/>
    <property type="project" value="UniProtKB-UniRule"/>
</dbReference>
<keyword evidence="6 10" id="KW-0407">Ion channel</keyword>
<comment type="subcellular location">
    <subcellularLocation>
        <location evidence="1 10">Cell membrane</location>
        <topology evidence="1 10">Multi-pass membrane protein</topology>
    </subcellularLocation>
</comment>
<name>A0A7K1FNF3_9ACTN</name>
<dbReference type="Pfam" id="PF02537">
    <property type="entry name" value="CRCB"/>
    <property type="match status" value="1"/>
</dbReference>
<evidence type="ECO:0000256" key="9">
    <source>
        <dbReference type="ARBA" id="ARBA00049940"/>
    </source>
</evidence>
<dbReference type="PANTHER" id="PTHR28259">
    <property type="entry name" value="FLUORIDE EXPORT PROTEIN 1-RELATED"/>
    <property type="match status" value="1"/>
</dbReference>
<comment type="function">
    <text evidence="9 10">Fluoride-specific ion channel. Important for reducing fluoride concentration in the cell, thus reducing its toxicity.</text>
</comment>
<feature type="transmembrane region" description="Helical" evidence="10">
    <location>
        <begin position="60"/>
        <end position="79"/>
    </location>
</feature>
<gene>
    <name evidence="10 11" type="primary">crcB</name>
    <name evidence="10" type="synonym">fluC</name>
    <name evidence="11" type="ORF">GIS00_12895</name>
</gene>
<dbReference type="NCBIfam" id="TIGR00494">
    <property type="entry name" value="crcB"/>
    <property type="match status" value="1"/>
</dbReference>
<dbReference type="AlphaFoldDB" id="A0A7K1FNF3"/>
<feature type="transmembrane region" description="Helical" evidence="10">
    <location>
        <begin position="91"/>
        <end position="114"/>
    </location>
</feature>
<reference evidence="11 12" key="1">
    <citation type="submission" date="2019-11" db="EMBL/GenBank/DDBJ databases">
        <authorList>
            <person name="Jiang L.-Q."/>
        </authorList>
    </citation>
    <scope>NUCLEOTIDE SEQUENCE [LARGE SCALE GENOMIC DNA]</scope>
    <source>
        <strain evidence="11 12">YIM 132087</strain>
    </source>
</reference>
<keyword evidence="3 10" id="KW-0812">Transmembrane</keyword>
<dbReference type="GO" id="GO:0005886">
    <property type="term" value="C:plasma membrane"/>
    <property type="evidence" value="ECO:0007669"/>
    <property type="project" value="UniProtKB-SubCell"/>
</dbReference>
<accession>A0A7K1FNF3</accession>
<evidence type="ECO:0000256" key="7">
    <source>
        <dbReference type="ARBA" id="ARBA00035120"/>
    </source>
</evidence>
<comment type="caution">
    <text evidence="11">The sequence shown here is derived from an EMBL/GenBank/DDBJ whole genome shotgun (WGS) entry which is preliminary data.</text>
</comment>
<proteinExistence type="inferred from homology"/>
<evidence type="ECO:0000313" key="12">
    <source>
        <dbReference type="Proteomes" id="UP000460221"/>
    </source>
</evidence>
<dbReference type="InterPro" id="IPR003691">
    <property type="entry name" value="FluC"/>
</dbReference>
<evidence type="ECO:0000256" key="1">
    <source>
        <dbReference type="ARBA" id="ARBA00004651"/>
    </source>
</evidence>
<dbReference type="GO" id="GO:0046872">
    <property type="term" value="F:metal ion binding"/>
    <property type="evidence" value="ECO:0007669"/>
    <property type="project" value="UniProtKB-KW"/>
</dbReference>
<evidence type="ECO:0000256" key="4">
    <source>
        <dbReference type="ARBA" id="ARBA00022989"/>
    </source>
</evidence>
<keyword evidence="10" id="KW-0813">Transport</keyword>
<comment type="similarity">
    <text evidence="7 10">Belongs to the fluoride channel Fluc/FEX (TC 1.A.43) family.</text>
</comment>
<comment type="catalytic activity">
    <reaction evidence="8">
        <text>fluoride(in) = fluoride(out)</text>
        <dbReference type="Rhea" id="RHEA:76159"/>
        <dbReference type="ChEBI" id="CHEBI:17051"/>
    </reaction>
    <physiologicalReaction direction="left-to-right" evidence="8">
        <dbReference type="Rhea" id="RHEA:76160"/>
    </physiologicalReaction>
</comment>
<evidence type="ECO:0000256" key="10">
    <source>
        <dbReference type="HAMAP-Rule" id="MF_00454"/>
    </source>
</evidence>
<keyword evidence="10" id="KW-0406">Ion transport</keyword>
<keyword evidence="12" id="KW-1185">Reference proteome</keyword>
<organism evidence="11 12">
    <name type="scientific">Nakamurella alba</name>
    <dbReference type="NCBI Taxonomy" id="2665158"/>
    <lineage>
        <taxon>Bacteria</taxon>
        <taxon>Bacillati</taxon>
        <taxon>Actinomycetota</taxon>
        <taxon>Actinomycetes</taxon>
        <taxon>Nakamurellales</taxon>
        <taxon>Nakamurellaceae</taxon>
        <taxon>Nakamurella</taxon>
    </lineage>
</organism>
<evidence type="ECO:0000256" key="8">
    <source>
        <dbReference type="ARBA" id="ARBA00035585"/>
    </source>
</evidence>
<feature type="binding site" evidence="10">
    <location>
        <position position="69"/>
    </location>
    <ligand>
        <name>Na(+)</name>
        <dbReference type="ChEBI" id="CHEBI:29101"/>
        <note>structural</note>
    </ligand>
</feature>
<keyword evidence="10" id="KW-0479">Metal-binding</keyword>
<protein>
    <recommendedName>
        <fullName evidence="10">Fluoride-specific ion channel FluC</fullName>
    </recommendedName>
</protein>